<sequence length="358" mass="38477">MLHGCAFTSFTDPQSFYSSHRIVGGIEAPDGSAPYMVALLVGDIVPSLLCGGSLIAPQRMLTAAHCIEPMKSWTGGLLPRAVLGTNKWSDERRTAQFSGYRIHPEYDRWNIKNDIGLIFTTNEVVLDKRLWGEIPDQLQLLYVKVMSPSLCEHAVKEAQGELRYPPVNHEVEICTKHEKGAGHGMCHGDSGSALVDELALPSAPAEEVDFFVHADQNARIVGGTQAPEGSVPYMVALSNGLLVRSFLCGGSLISTRTVLTAAHCIDAVFSLGSLSNANVVTSNTVAFVPLSFAEAGAGVVSRVAGWGRIRGDSGSALVRVDNSQQIGIVSWGFPCARGAPDMFVRVSAYRDWLLTHVV</sequence>
<dbReference type="Proteomes" id="UP001064048">
    <property type="component" value="Chromosome 7"/>
</dbReference>
<accession>A0ACC0K5Z4</accession>
<comment type="caution">
    <text evidence="1">The sequence shown here is derived from an EMBL/GenBank/DDBJ whole genome shotgun (WGS) entry which is preliminary data.</text>
</comment>
<dbReference type="EMBL" id="CM046107">
    <property type="protein sequence ID" value="KAI8431906.1"/>
    <property type="molecule type" value="Genomic_DNA"/>
</dbReference>
<reference evidence="1 2" key="1">
    <citation type="journal article" date="2022" name="Genome Biol. Evol.">
        <title>The Spruce Budworm Genome: Reconstructing the Evolutionary History of Antifreeze Proteins.</title>
        <authorList>
            <person name="Beliveau C."/>
            <person name="Gagne P."/>
            <person name="Picq S."/>
            <person name="Vernygora O."/>
            <person name="Keeling C.I."/>
            <person name="Pinkney K."/>
            <person name="Doucet D."/>
            <person name="Wen F."/>
            <person name="Johnston J.S."/>
            <person name="Maaroufi H."/>
            <person name="Boyle B."/>
            <person name="Laroche J."/>
            <person name="Dewar K."/>
            <person name="Juretic N."/>
            <person name="Blackburn G."/>
            <person name="Nisole A."/>
            <person name="Brunet B."/>
            <person name="Brandao M."/>
            <person name="Lumley L."/>
            <person name="Duan J."/>
            <person name="Quan G."/>
            <person name="Lucarotti C.J."/>
            <person name="Roe A.D."/>
            <person name="Sperling F.A.H."/>
            <person name="Levesque R.C."/>
            <person name="Cusson M."/>
        </authorList>
    </citation>
    <scope>NUCLEOTIDE SEQUENCE [LARGE SCALE GENOMIC DNA]</scope>
    <source>
        <strain evidence="1">Glfc:IPQL:Cfum</strain>
    </source>
</reference>
<evidence type="ECO:0000313" key="2">
    <source>
        <dbReference type="Proteomes" id="UP001064048"/>
    </source>
</evidence>
<protein>
    <submittedName>
        <fullName evidence="1">Uncharacterized protein</fullName>
    </submittedName>
</protein>
<name>A0ACC0K5Z4_CHOFU</name>
<proteinExistence type="predicted"/>
<evidence type="ECO:0000313" key="1">
    <source>
        <dbReference type="EMBL" id="KAI8431906.1"/>
    </source>
</evidence>
<keyword evidence="2" id="KW-1185">Reference proteome</keyword>
<gene>
    <name evidence="1" type="ORF">MSG28_004458</name>
</gene>
<organism evidence="1 2">
    <name type="scientific">Choristoneura fumiferana</name>
    <name type="common">Spruce budworm moth</name>
    <name type="synonym">Archips fumiferana</name>
    <dbReference type="NCBI Taxonomy" id="7141"/>
    <lineage>
        <taxon>Eukaryota</taxon>
        <taxon>Metazoa</taxon>
        <taxon>Ecdysozoa</taxon>
        <taxon>Arthropoda</taxon>
        <taxon>Hexapoda</taxon>
        <taxon>Insecta</taxon>
        <taxon>Pterygota</taxon>
        <taxon>Neoptera</taxon>
        <taxon>Endopterygota</taxon>
        <taxon>Lepidoptera</taxon>
        <taxon>Glossata</taxon>
        <taxon>Ditrysia</taxon>
        <taxon>Tortricoidea</taxon>
        <taxon>Tortricidae</taxon>
        <taxon>Tortricinae</taxon>
        <taxon>Choristoneura</taxon>
    </lineage>
</organism>